<dbReference type="PANTHER" id="PTHR24384">
    <property type="entry name" value="FINGER PUTATIVE TRANSCRIPTION FACTOR FAMILY-RELATED"/>
    <property type="match status" value="1"/>
</dbReference>
<comment type="subcellular location">
    <subcellularLocation>
        <location evidence="1">Nucleus</location>
    </subcellularLocation>
</comment>
<keyword evidence="8" id="KW-0804">Transcription</keyword>
<evidence type="ECO:0000259" key="13">
    <source>
        <dbReference type="PROSITE" id="PS50157"/>
    </source>
</evidence>
<feature type="binding site" evidence="11">
    <location>
        <position position="82"/>
    </location>
    <ligand>
        <name>Zn(2+)</name>
        <dbReference type="ChEBI" id="CHEBI:29105"/>
    </ligand>
</feature>
<dbReference type="SMART" id="SM00355">
    <property type="entry name" value="ZnF_C2H2"/>
    <property type="match status" value="17"/>
</dbReference>
<name>A0A835CVM2_APHGI</name>
<dbReference type="OrthoDB" id="6077919at2759"/>
<feature type="domain" description="C2H2-type" evidence="13">
    <location>
        <begin position="787"/>
        <end position="815"/>
    </location>
</feature>
<dbReference type="Proteomes" id="UP000639338">
    <property type="component" value="Unassembled WGS sequence"/>
</dbReference>
<feature type="binding site" evidence="11">
    <location>
        <position position="123"/>
    </location>
    <ligand>
        <name>Zn(2+)</name>
        <dbReference type="ChEBI" id="CHEBI:29105"/>
    </ligand>
</feature>
<feature type="domain" description="C2H2-type" evidence="13">
    <location>
        <begin position="872"/>
        <end position="899"/>
    </location>
</feature>
<keyword evidence="2 11" id="KW-0479">Metal-binding</keyword>
<feature type="binding site" evidence="11">
    <location>
        <position position="79"/>
    </location>
    <ligand>
        <name>Zn(2+)</name>
        <dbReference type="ChEBI" id="CHEBI:29105"/>
    </ligand>
</feature>
<proteinExistence type="predicted"/>
<feature type="domain" description="C2H2-type" evidence="13">
    <location>
        <begin position="962"/>
        <end position="985"/>
    </location>
</feature>
<evidence type="ECO:0000256" key="9">
    <source>
        <dbReference type="ARBA" id="ARBA00023242"/>
    </source>
</evidence>
<dbReference type="PANTHER" id="PTHR24384:SF189">
    <property type="entry name" value="C2H2-TYPE DOMAIN-CONTAINING PROTEIN-RELATED"/>
    <property type="match status" value="1"/>
</dbReference>
<reference evidence="15 16" key="1">
    <citation type="submission" date="2020-08" db="EMBL/GenBank/DDBJ databases">
        <title>Aphidius gifuensis genome sequencing and assembly.</title>
        <authorList>
            <person name="Du Z."/>
        </authorList>
    </citation>
    <scope>NUCLEOTIDE SEQUENCE [LARGE SCALE GENOMIC DNA]</scope>
    <source>
        <strain evidence="15">YNYX2018</strain>
        <tissue evidence="15">Adults</tissue>
    </source>
</reference>
<feature type="domain" description="C2H2-type" evidence="13">
    <location>
        <begin position="1037"/>
        <end position="1060"/>
    </location>
</feature>
<evidence type="ECO:0000256" key="5">
    <source>
        <dbReference type="ARBA" id="ARBA00022833"/>
    </source>
</evidence>
<feature type="region of interest" description="Disordered" evidence="12">
    <location>
        <begin position="435"/>
        <end position="462"/>
    </location>
</feature>
<comment type="caution">
    <text evidence="15">The sequence shown here is derived from an EMBL/GenBank/DDBJ whole genome shotgun (WGS) entry which is preliminary data.</text>
</comment>
<feature type="compositionally biased region" description="Basic and acidic residues" evidence="12">
    <location>
        <begin position="449"/>
        <end position="462"/>
    </location>
</feature>
<evidence type="ECO:0000256" key="7">
    <source>
        <dbReference type="ARBA" id="ARBA00023125"/>
    </source>
</evidence>
<evidence type="ECO:0000256" key="10">
    <source>
        <dbReference type="PROSITE-ProRule" id="PRU00042"/>
    </source>
</evidence>
<feature type="binding site" evidence="11">
    <location>
        <position position="126"/>
    </location>
    <ligand>
        <name>Zn(2+)</name>
        <dbReference type="ChEBI" id="CHEBI:29105"/>
    </ligand>
</feature>
<evidence type="ECO:0000256" key="6">
    <source>
        <dbReference type="ARBA" id="ARBA00023015"/>
    </source>
</evidence>
<feature type="region of interest" description="Disordered" evidence="12">
    <location>
        <begin position="330"/>
        <end position="356"/>
    </location>
</feature>
<accession>A0A835CVM2</accession>
<dbReference type="InterPro" id="IPR012934">
    <property type="entry name" value="Znf_AD"/>
</dbReference>
<dbReference type="InterPro" id="IPR050752">
    <property type="entry name" value="C2H2-ZF_domain"/>
</dbReference>
<dbReference type="InterPro" id="IPR013087">
    <property type="entry name" value="Znf_C2H2_type"/>
</dbReference>
<dbReference type="Pfam" id="PF00096">
    <property type="entry name" value="zf-C2H2"/>
    <property type="match status" value="4"/>
</dbReference>
<organism evidence="15 16">
    <name type="scientific">Aphidius gifuensis</name>
    <name type="common">Parasitoid wasp</name>
    <dbReference type="NCBI Taxonomy" id="684658"/>
    <lineage>
        <taxon>Eukaryota</taxon>
        <taxon>Metazoa</taxon>
        <taxon>Ecdysozoa</taxon>
        <taxon>Arthropoda</taxon>
        <taxon>Hexapoda</taxon>
        <taxon>Insecta</taxon>
        <taxon>Pterygota</taxon>
        <taxon>Neoptera</taxon>
        <taxon>Endopterygota</taxon>
        <taxon>Hymenoptera</taxon>
        <taxon>Apocrita</taxon>
        <taxon>Ichneumonoidea</taxon>
        <taxon>Braconidae</taxon>
        <taxon>Aphidiinae</taxon>
        <taxon>Aphidius</taxon>
    </lineage>
</organism>
<keyword evidence="4 10" id="KW-0863">Zinc-finger</keyword>
<evidence type="ECO:0000256" key="1">
    <source>
        <dbReference type="ARBA" id="ARBA00004123"/>
    </source>
</evidence>
<evidence type="ECO:0000256" key="12">
    <source>
        <dbReference type="SAM" id="MobiDB-lite"/>
    </source>
</evidence>
<dbReference type="PROSITE" id="PS00028">
    <property type="entry name" value="ZINC_FINGER_C2H2_1"/>
    <property type="match status" value="14"/>
</dbReference>
<feature type="domain" description="C2H2-type" evidence="13">
    <location>
        <begin position="1067"/>
        <end position="1094"/>
    </location>
</feature>
<evidence type="ECO:0000256" key="11">
    <source>
        <dbReference type="PROSITE-ProRule" id="PRU01263"/>
    </source>
</evidence>
<evidence type="ECO:0000313" key="15">
    <source>
        <dbReference type="EMBL" id="KAF7998234.1"/>
    </source>
</evidence>
<feature type="domain" description="C2H2-type" evidence="13">
    <location>
        <begin position="1095"/>
        <end position="1123"/>
    </location>
</feature>
<dbReference type="Gene3D" id="3.30.160.60">
    <property type="entry name" value="Classic Zinc Finger"/>
    <property type="match status" value="10"/>
</dbReference>
<dbReference type="PROSITE" id="PS51915">
    <property type="entry name" value="ZAD"/>
    <property type="match status" value="1"/>
</dbReference>
<keyword evidence="5 11" id="KW-0862">Zinc</keyword>
<keyword evidence="7" id="KW-0238">DNA-binding</keyword>
<feature type="domain" description="ZAD" evidence="14">
    <location>
        <begin position="77"/>
        <end position="150"/>
    </location>
</feature>
<gene>
    <name evidence="15" type="ORF">HCN44_009632</name>
</gene>
<keyword evidence="6" id="KW-0805">Transcription regulation</keyword>
<keyword evidence="16" id="KW-1185">Reference proteome</keyword>
<feature type="compositionally biased region" description="Low complexity" evidence="12">
    <location>
        <begin position="435"/>
        <end position="448"/>
    </location>
</feature>
<dbReference type="EMBL" id="JACMRX010000001">
    <property type="protein sequence ID" value="KAF7998234.1"/>
    <property type="molecule type" value="Genomic_DNA"/>
</dbReference>
<evidence type="ECO:0000313" key="16">
    <source>
        <dbReference type="Proteomes" id="UP000639338"/>
    </source>
</evidence>
<keyword evidence="9" id="KW-0539">Nucleus</keyword>
<dbReference type="Pfam" id="PF13912">
    <property type="entry name" value="zf-C2H2_6"/>
    <property type="match status" value="2"/>
</dbReference>
<evidence type="ECO:0000256" key="3">
    <source>
        <dbReference type="ARBA" id="ARBA00022737"/>
    </source>
</evidence>
<dbReference type="GO" id="GO:0008270">
    <property type="term" value="F:zinc ion binding"/>
    <property type="evidence" value="ECO:0007669"/>
    <property type="project" value="UniProtKB-UniRule"/>
</dbReference>
<feature type="compositionally biased region" description="Polar residues" evidence="12">
    <location>
        <begin position="330"/>
        <end position="340"/>
    </location>
</feature>
<dbReference type="SUPFAM" id="SSF57716">
    <property type="entry name" value="Glucocorticoid receptor-like (DNA-binding domain)"/>
    <property type="match status" value="1"/>
</dbReference>
<feature type="domain" description="C2H2-type" evidence="13">
    <location>
        <begin position="757"/>
        <end position="780"/>
    </location>
</feature>
<dbReference type="GO" id="GO:0000981">
    <property type="term" value="F:DNA-binding transcription factor activity, RNA polymerase II-specific"/>
    <property type="evidence" value="ECO:0007669"/>
    <property type="project" value="TreeGrafter"/>
</dbReference>
<sequence length="1366" mass="158425">MNRKISPGDLIDNIKKKNSSEKFSSINKTMACSQIKTVNDTKKMLSKVKVVGPAASSLKNLSKIHNTTDKKSEELNKYCRTCAGLKLPLIDIFSEKGMQMRLDQQMKHLENINIDDSLTTKMCMDCICDLKMSYKFFLQIKKAEIKLISISNDLTDKIDDEKNRKNNLSTQKKVDNIIFTDSIDDEIDDIDDIDNINDVYDDKMSSTTKKYEKIDDKNKDTSNAMDIQEDDLPVFSHKNLVPRDDVESIEEFDPDDNTIDSKENNKQVTQKNAKIINEKMDLSSYKIADSSMPDIKLIQSKKTHDDNSYENIETIEDIEKFINENNDDVVSNKQKPTEINNKPLMKKSSKDNKDKTESTIKKFFTKPKSVEVVEEPTVTTVDSLKSLEYNKMQHLMKKTNKVDSTNEAGVMYVTVAGSKPDELLLVKVKKLDKTTSNNNASSSTNDTNTNKKEEPIKLPKEPAKPLTPIEIEIENYKKKREKLLGTDVISASCLFDDNPLRFVNDTINETLNIGPITFNGVKREPGEKIEVHRLSSINNTILDKEDLTIPFETIENDGLLKPVSFDKLSRIKQEWLDPKYINITKKKKETPESIEAMKVKRHNDRLLKILGDTNKNIASFYDHLKQHDKPIDNMNDSEIISLYETHIIKLSKKKFPDLIDENCKYDDFGKKNFYECDYCTELYMDIDDLREHLTEHDEIMYYHCEDCGDDFPTSKLKRAHNVVCLKRLVCKYCNYMLDSIGKKRQHEQRHCDRLWGQLCDVCGEKFKHHGTLDQHYKTQHMFWEKKHQCPKCPKKFTFKAKLSFHLKSVHTTVRAYLCEDCGADFKNPASLRHHRIRKHNPTTNKKECPVCHKVVPYYSLSKHMYTHKEYTIKCPRCDKMFKNSSTLRQHLRIHEDQRQYRCDTCDVGFNRRDGLRLHMKVHEKGDSRSFKECSCQICLKTFKNHSLLVLHRNRVHKDAKQYTCKICNRSMQAQRSLNWHMSHIHNQLILNVDQNGENNTDSLNDERVVCQHCNKTFKTEMILRTHIKNTHVEKSPVKCRDCDETFTSEVRLRHHAMNVHERLDGTLKCPSCDKRFVNQLRLKTHMISHSEDRPFKCDICGFDLKTKIQLLKHHQNKHSDARPLKCSYCDWRCKQVSALVCHERTHTDERPYACGVCKQRFKYLGDRNKHEKRHEIRGGSGFKRLVAARNSEKSSSSTLSKVEIVNGTSNSDDQPMEFEIVQADDEHSEQQFIEGELIEQSYDEQMLYDENGCIIKSENFEYYEPVYEENDDALIAESGNVNYIVADTSGIYTEEVANEDIANVQITNERLIELDNGSYLQDGTPVHYLQQQDEHGQVELIPVIFAVGKEGAEPVAIPINQSQIIQ</sequence>
<dbReference type="PROSITE" id="PS50157">
    <property type="entry name" value="ZINC_FINGER_C2H2_2"/>
    <property type="match status" value="12"/>
</dbReference>
<evidence type="ECO:0000256" key="4">
    <source>
        <dbReference type="ARBA" id="ARBA00022771"/>
    </source>
</evidence>
<feature type="domain" description="C2H2-type" evidence="13">
    <location>
        <begin position="1008"/>
        <end position="1036"/>
    </location>
</feature>
<dbReference type="GO" id="GO:0005634">
    <property type="term" value="C:nucleus"/>
    <property type="evidence" value="ECO:0007669"/>
    <property type="project" value="UniProtKB-SubCell"/>
</dbReference>
<dbReference type="SUPFAM" id="SSF57667">
    <property type="entry name" value="beta-beta-alpha zinc fingers"/>
    <property type="match status" value="7"/>
</dbReference>
<protein>
    <submittedName>
        <fullName evidence="15">Uncharacterized protein</fullName>
    </submittedName>
</protein>
<dbReference type="GO" id="GO:0000978">
    <property type="term" value="F:RNA polymerase II cis-regulatory region sequence-specific DNA binding"/>
    <property type="evidence" value="ECO:0007669"/>
    <property type="project" value="TreeGrafter"/>
</dbReference>
<evidence type="ECO:0000256" key="8">
    <source>
        <dbReference type="ARBA" id="ARBA00023163"/>
    </source>
</evidence>
<feature type="domain" description="C2H2-type" evidence="13">
    <location>
        <begin position="900"/>
        <end position="927"/>
    </location>
</feature>
<feature type="domain" description="C2H2-type" evidence="13">
    <location>
        <begin position="933"/>
        <end position="961"/>
    </location>
</feature>
<evidence type="ECO:0000256" key="2">
    <source>
        <dbReference type="ARBA" id="ARBA00022723"/>
    </source>
</evidence>
<feature type="domain" description="C2H2-type" evidence="13">
    <location>
        <begin position="816"/>
        <end position="844"/>
    </location>
</feature>
<evidence type="ECO:0000259" key="14">
    <source>
        <dbReference type="PROSITE" id="PS51915"/>
    </source>
</evidence>
<keyword evidence="3" id="KW-0677">Repeat</keyword>
<dbReference type="InterPro" id="IPR036236">
    <property type="entry name" value="Znf_C2H2_sf"/>
</dbReference>
<feature type="domain" description="C2H2-type" evidence="13">
    <location>
        <begin position="1124"/>
        <end position="1151"/>
    </location>
</feature>